<name>A0ABD5P0G1_9EURY</name>
<dbReference type="RefSeq" id="WP_246975679.1">
    <property type="nucleotide sequence ID" value="NZ_CP095398.1"/>
</dbReference>
<dbReference type="EMBL" id="JBHSDJ010000097">
    <property type="protein sequence ID" value="MFC4247780.1"/>
    <property type="molecule type" value="Genomic_DNA"/>
</dbReference>
<reference evidence="2 3" key="1">
    <citation type="journal article" date="2014" name="Int. J. Syst. Evol. Microbiol.">
        <title>Complete genome sequence of Corynebacterium casei LMG S-19264T (=DSM 44701T), isolated from a smear-ripened cheese.</title>
        <authorList>
            <consortium name="US DOE Joint Genome Institute (JGI-PGF)"/>
            <person name="Walter F."/>
            <person name="Albersmeier A."/>
            <person name="Kalinowski J."/>
            <person name="Ruckert C."/>
        </authorList>
    </citation>
    <scope>NUCLEOTIDE SEQUENCE [LARGE SCALE GENOMIC DNA]</scope>
    <source>
        <strain evidence="2 3">IBRC-M 10912</strain>
    </source>
</reference>
<evidence type="ECO:0000313" key="2">
    <source>
        <dbReference type="EMBL" id="MFC4247780.1"/>
    </source>
</evidence>
<dbReference type="Proteomes" id="UP001595821">
    <property type="component" value="Unassembled WGS sequence"/>
</dbReference>
<evidence type="ECO:0000256" key="1">
    <source>
        <dbReference type="SAM" id="Phobius"/>
    </source>
</evidence>
<sequence length="86" mass="9109">MGMHEKQIRCRTCNETVPLDTSSCPHCGTSVRGFLPLSAVAAVGSIVGAVSLFNPSELLFFAVLGFGVALGAGALLYDRQQRIQEP</sequence>
<proteinExistence type="predicted"/>
<evidence type="ECO:0008006" key="4">
    <source>
        <dbReference type="Google" id="ProtNLM"/>
    </source>
</evidence>
<dbReference type="GeneID" id="71856508"/>
<accession>A0ABD5P0G1</accession>
<keyword evidence="1" id="KW-0812">Transmembrane</keyword>
<feature type="transmembrane region" description="Helical" evidence="1">
    <location>
        <begin position="34"/>
        <end position="53"/>
    </location>
</feature>
<keyword evidence="1" id="KW-1133">Transmembrane helix</keyword>
<organism evidence="2 3">
    <name type="scientific">Natribaculum luteum</name>
    <dbReference type="NCBI Taxonomy" id="1586232"/>
    <lineage>
        <taxon>Archaea</taxon>
        <taxon>Methanobacteriati</taxon>
        <taxon>Methanobacteriota</taxon>
        <taxon>Stenosarchaea group</taxon>
        <taxon>Halobacteria</taxon>
        <taxon>Halobacteriales</taxon>
        <taxon>Natrialbaceae</taxon>
        <taxon>Natribaculum</taxon>
    </lineage>
</organism>
<comment type="caution">
    <text evidence="2">The sequence shown here is derived from an EMBL/GenBank/DDBJ whole genome shotgun (WGS) entry which is preliminary data.</text>
</comment>
<evidence type="ECO:0000313" key="3">
    <source>
        <dbReference type="Proteomes" id="UP001595821"/>
    </source>
</evidence>
<keyword evidence="1" id="KW-0472">Membrane</keyword>
<dbReference type="AlphaFoldDB" id="A0ABD5P0G1"/>
<protein>
    <recommendedName>
        <fullName evidence="4">Zinc ribbon domain-containing protein</fullName>
    </recommendedName>
</protein>
<gene>
    <name evidence="2" type="ORF">ACFOZ7_12550</name>
</gene>
<feature type="transmembrane region" description="Helical" evidence="1">
    <location>
        <begin position="59"/>
        <end position="77"/>
    </location>
</feature>